<name>A0A1I8H902_9PLAT</name>
<evidence type="ECO:0000256" key="3">
    <source>
        <dbReference type="PROSITE-ProRule" id="PRU00221"/>
    </source>
</evidence>
<feature type="repeat" description="WD" evidence="3">
    <location>
        <begin position="140"/>
        <end position="181"/>
    </location>
</feature>
<keyword evidence="5" id="KW-1185">Reference proteome</keyword>
<dbReference type="SMART" id="SM00320">
    <property type="entry name" value="WD40"/>
    <property type="match status" value="5"/>
</dbReference>
<proteinExistence type="predicted"/>
<sequence>MSSEESSGGGGGGGYGHRAAVPQQQLLDRKRLTSGLDSSGGASGVRSGGGGGGSGAGEMGGLTPEFRVKFHKIMGQLETEIEKEIRRQHCQFVTRLLGHTDGVWGLSAFPRRNLVASCSADGTARVWLCNDRDSCCLIEYRGHAGSVNSVRFHPSSDILLTASGDTAAHLIRLPSHDLPASASASVGGSEPCKVISEPALVLSGHHTAPVIGADFISGCEVVTGSWDRVCPMALWSAETGKLIRIYEGHEDIITGVACHPGRRLALTSSKDGYFGLWDLNMGEPVDLHLHRAHSGAVTCAAFAGPERIVSGGSDRMLRLWDMRKLSTALTTIRLDAAVNRLAVHPYYPSIAALPLDNRHVQLCHLGGSGGGGGGGGGGIGTSIGVASSTSVNVSAGGSGGSGSGGGVGNLLAPAGVGASIGGGGGGQSSAANVGVAGA</sequence>
<dbReference type="PANTHER" id="PTHR22847">
    <property type="entry name" value="WD40 REPEAT PROTEIN"/>
    <property type="match status" value="1"/>
</dbReference>
<evidence type="ECO:0000256" key="2">
    <source>
        <dbReference type="ARBA" id="ARBA00022737"/>
    </source>
</evidence>
<protein>
    <submittedName>
        <fullName evidence="6">WD_REPEATS_REGION domain-containing protein</fullName>
    </submittedName>
</protein>
<feature type="repeat" description="WD" evidence="3">
    <location>
        <begin position="96"/>
        <end position="127"/>
    </location>
</feature>
<evidence type="ECO:0000256" key="4">
    <source>
        <dbReference type="SAM" id="MobiDB-lite"/>
    </source>
</evidence>
<reference evidence="6" key="1">
    <citation type="submission" date="2016-11" db="UniProtKB">
        <authorList>
            <consortium name="WormBaseParasite"/>
        </authorList>
    </citation>
    <scope>IDENTIFICATION</scope>
</reference>
<dbReference type="PROSITE" id="PS50294">
    <property type="entry name" value="WD_REPEATS_REGION"/>
    <property type="match status" value="3"/>
</dbReference>
<dbReference type="Pfam" id="PF00400">
    <property type="entry name" value="WD40"/>
    <property type="match status" value="4"/>
</dbReference>
<feature type="repeat" description="WD" evidence="3">
    <location>
        <begin position="246"/>
        <end position="287"/>
    </location>
</feature>
<dbReference type="InterPro" id="IPR019775">
    <property type="entry name" value="WD40_repeat_CS"/>
</dbReference>
<dbReference type="PANTHER" id="PTHR22847:SF637">
    <property type="entry name" value="WD REPEAT DOMAIN 5B"/>
    <property type="match status" value="1"/>
</dbReference>
<dbReference type="CDD" id="cd00200">
    <property type="entry name" value="WD40"/>
    <property type="match status" value="1"/>
</dbReference>
<feature type="region of interest" description="Disordered" evidence="4">
    <location>
        <begin position="1"/>
        <end position="61"/>
    </location>
</feature>
<dbReference type="WBParaSite" id="maker-uti_cns_0004965-snap-gene-0.3-mRNA-1">
    <property type="protein sequence ID" value="maker-uti_cns_0004965-snap-gene-0.3-mRNA-1"/>
    <property type="gene ID" value="maker-uti_cns_0004965-snap-gene-0.3"/>
</dbReference>
<evidence type="ECO:0000313" key="6">
    <source>
        <dbReference type="WBParaSite" id="maker-uti_cns_0004965-snap-gene-0.3-mRNA-1"/>
    </source>
</evidence>
<dbReference type="InterPro" id="IPR015943">
    <property type="entry name" value="WD40/YVTN_repeat-like_dom_sf"/>
</dbReference>
<dbReference type="GO" id="GO:1990234">
    <property type="term" value="C:transferase complex"/>
    <property type="evidence" value="ECO:0007669"/>
    <property type="project" value="UniProtKB-ARBA"/>
</dbReference>
<keyword evidence="2" id="KW-0677">Repeat</keyword>
<dbReference type="Gene3D" id="2.130.10.10">
    <property type="entry name" value="YVTN repeat-like/Quinoprotein amine dehydrogenase"/>
    <property type="match status" value="2"/>
</dbReference>
<dbReference type="InterPro" id="IPR001680">
    <property type="entry name" value="WD40_rpt"/>
</dbReference>
<accession>A0A1I8H902</accession>
<dbReference type="PROSITE" id="PS00678">
    <property type="entry name" value="WD_REPEATS_1"/>
    <property type="match status" value="1"/>
</dbReference>
<dbReference type="AlphaFoldDB" id="A0A1I8H902"/>
<feature type="compositionally biased region" description="Gly residues" evidence="4">
    <location>
        <begin position="7"/>
        <end position="16"/>
    </location>
</feature>
<dbReference type="InterPro" id="IPR036322">
    <property type="entry name" value="WD40_repeat_dom_sf"/>
</dbReference>
<organism evidence="5 6">
    <name type="scientific">Macrostomum lignano</name>
    <dbReference type="NCBI Taxonomy" id="282301"/>
    <lineage>
        <taxon>Eukaryota</taxon>
        <taxon>Metazoa</taxon>
        <taxon>Spiralia</taxon>
        <taxon>Lophotrochozoa</taxon>
        <taxon>Platyhelminthes</taxon>
        <taxon>Rhabditophora</taxon>
        <taxon>Macrostomorpha</taxon>
        <taxon>Macrostomida</taxon>
        <taxon>Macrostomidae</taxon>
        <taxon>Macrostomum</taxon>
    </lineage>
</organism>
<feature type="compositionally biased region" description="Gly residues" evidence="4">
    <location>
        <begin position="41"/>
        <end position="60"/>
    </location>
</feature>
<dbReference type="SUPFAM" id="SSF50978">
    <property type="entry name" value="WD40 repeat-like"/>
    <property type="match status" value="1"/>
</dbReference>
<dbReference type="PROSITE" id="PS50082">
    <property type="entry name" value="WD_REPEATS_2"/>
    <property type="match status" value="4"/>
</dbReference>
<keyword evidence="1 3" id="KW-0853">WD repeat</keyword>
<feature type="repeat" description="WD" evidence="3">
    <location>
        <begin position="290"/>
        <end position="330"/>
    </location>
</feature>
<dbReference type="Proteomes" id="UP000095280">
    <property type="component" value="Unplaced"/>
</dbReference>
<evidence type="ECO:0000313" key="5">
    <source>
        <dbReference type="Proteomes" id="UP000095280"/>
    </source>
</evidence>
<evidence type="ECO:0000256" key="1">
    <source>
        <dbReference type="ARBA" id="ARBA00022574"/>
    </source>
</evidence>